<organism evidence="8 9">
    <name type="scientific">Sellimonas catena</name>
    <dbReference type="NCBI Taxonomy" id="2994035"/>
    <lineage>
        <taxon>Bacteria</taxon>
        <taxon>Bacillati</taxon>
        <taxon>Bacillota</taxon>
        <taxon>Clostridia</taxon>
        <taxon>Lachnospirales</taxon>
        <taxon>Lachnospiraceae</taxon>
        <taxon>Sellimonas</taxon>
    </lineage>
</organism>
<dbReference type="InterPro" id="IPR038071">
    <property type="entry name" value="UROD/MetE-like_sf"/>
</dbReference>
<protein>
    <submittedName>
        <fullName evidence="8">Methylcobamide--CoM methyltransferase</fullName>
    </submittedName>
</protein>
<dbReference type="GO" id="GO:0006730">
    <property type="term" value="P:one-carbon metabolic process"/>
    <property type="evidence" value="ECO:0007669"/>
    <property type="project" value="InterPro"/>
</dbReference>
<dbReference type="AlphaFoldDB" id="A0A9W6CCT8"/>
<feature type="domain" description="Uroporphyrinogen decarboxylase (URO-D)" evidence="7">
    <location>
        <begin position="3"/>
        <end position="336"/>
    </location>
</feature>
<proteinExistence type="predicted"/>
<dbReference type="NCBIfam" id="NF004889">
    <property type="entry name" value="PRK06252.1"/>
    <property type="match status" value="1"/>
</dbReference>
<reference evidence="8" key="2">
    <citation type="submission" date="2022-11" db="EMBL/GenBank/DDBJ databases">
        <title>Draft genome sequence of Sellimonas catena strain 18CBH55.</title>
        <authorList>
            <person name="Hisatomi A."/>
            <person name="Ohkuma M."/>
            <person name="Sakamoto M."/>
        </authorList>
    </citation>
    <scope>NUCLEOTIDE SEQUENCE</scope>
    <source>
        <strain evidence="8">18CBH55</strain>
    </source>
</reference>
<evidence type="ECO:0000256" key="5">
    <source>
        <dbReference type="ARBA" id="ARBA00022833"/>
    </source>
</evidence>
<sequence>MLTPKERLKTVLSGKKADRTPCICPGGMMNMITEELMKTVQIYLPQAHTDARMMAGLAKAVYEQGCFENYGVPFCMTIEAEEMGAKVDLGSSAYEPHVTEYVIGTVGDWEKLPKLDVTKGRAKVVLDALRILKEEGEDVPIVGNLTGPVSTASSVMEPVVFYKELRKKNEDAHAFMQFVTDQLIRFGRAQIEAGADVIAISDPSATGEILGPKYFREFTVRYVNQIVDAMKEAGAQTIVHICGHMNPVYKEVDEIHSDALSFDSVVPMKEAREELKGRTLMGNVSTYTLEFGDPDKVETLAKNCVKNGSDIIAPACGLGMRSPLVNIRAILQAVREEENHA</sequence>
<dbReference type="InterPro" id="IPR006360">
    <property type="entry name" value="Mtase_MtaA_CmuA"/>
</dbReference>
<keyword evidence="3" id="KW-0808">Transferase</keyword>
<dbReference type="EMBL" id="BSCH01000006">
    <property type="protein sequence ID" value="GLG89771.1"/>
    <property type="molecule type" value="Genomic_DNA"/>
</dbReference>
<dbReference type="PANTHER" id="PTHR47099:SF1">
    <property type="entry name" value="METHYLCOBAMIDE:COM METHYLTRANSFERASE MTBA"/>
    <property type="match status" value="1"/>
</dbReference>
<accession>A0A9W6CCT8</accession>
<dbReference type="GO" id="GO:0046872">
    <property type="term" value="F:metal ion binding"/>
    <property type="evidence" value="ECO:0007669"/>
    <property type="project" value="UniProtKB-KW"/>
</dbReference>
<comment type="caution">
    <text evidence="8">The sequence shown here is derived from an EMBL/GenBank/DDBJ whole genome shotgun (WGS) entry which is preliminary data.</text>
</comment>
<evidence type="ECO:0000256" key="4">
    <source>
        <dbReference type="ARBA" id="ARBA00022723"/>
    </source>
</evidence>
<dbReference type="GO" id="GO:0004853">
    <property type="term" value="F:uroporphyrinogen decarboxylase activity"/>
    <property type="evidence" value="ECO:0007669"/>
    <property type="project" value="InterPro"/>
</dbReference>
<dbReference type="GO" id="GO:0008168">
    <property type="term" value="F:methyltransferase activity"/>
    <property type="evidence" value="ECO:0007669"/>
    <property type="project" value="UniProtKB-KW"/>
</dbReference>
<evidence type="ECO:0000313" key="8">
    <source>
        <dbReference type="EMBL" id="GLG89771.1"/>
    </source>
</evidence>
<dbReference type="InterPro" id="IPR000257">
    <property type="entry name" value="Uroporphyrinogen_deCOase"/>
</dbReference>
<dbReference type="InterPro" id="IPR052024">
    <property type="entry name" value="Methanogen_methyltrans"/>
</dbReference>
<name>A0A9W6CCT8_9FIRM</name>
<dbReference type="GO" id="GO:0006779">
    <property type="term" value="P:porphyrin-containing compound biosynthetic process"/>
    <property type="evidence" value="ECO:0007669"/>
    <property type="project" value="InterPro"/>
</dbReference>
<evidence type="ECO:0000256" key="3">
    <source>
        <dbReference type="ARBA" id="ARBA00022679"/>
    </source>
</evidence>
<dbReference type="RefSeq" id="WP_281844791.1">
    <property type="nucleotide sequence ID" value="NZ_BSCH01000006.1"/>
</dbReference>
<comment type="cofactor">
    <cofactor evidence="1">
        <name>Zn(2+)</name>
        <dbReference type="ChEBI" id="CHEBI:29105"/>
    </cofactor>
</comment>
<dbReference type="PANTHER" id="PTHR47099">
    <property type="entry name" value="METHYLCOBAMIDE:COM METHYLTRANSFERASE MTBA"/>
    <property type="match status" value="1"/>
</dbReference>
<keyword evidence="6" id="KW-0484">Methanogenesis</keyword>
<evidence type="ECO:0000256" key="2">
    <source>
        <dbReference type="ARBA" id="ARBA00022603"/>
    </source>
</evidence>
<evidence type="ECO:0000256" key="1">
    <source>
        <dbReference type="ARBA" id="ARBA00001947"/>
    </source>
</evidence>
<keyword evidence="5" id="KW-0862">Zinc</keyword>
<dbReference type="Proteomes" id="UP001145094">
    <property type="component" value="Unassembled WGS sequence"/>
</dbReference>
<dbReference type="NCBIfam" id="TIGR01463">
    <property type="entry name" value="mtaA_cmuA"/>
    <property type="match status" value="1"/>
</dbReference>
<dbReference type="GO" id="GO:0015948">
    <property type="term" value="P:methanogenesis"/>
    <property type="evidence" value="ECO:0007669"/>
    <property type="project" value="UniProtKB-KW"/>
</dbReference>
<dbReference type="Gene3D" id="3.20.20.210">
    <property type="match status" value="1"/>
</dbReference>
<evidence type="ECO:0000259" key="7">
    <source>
        <dbReference type="Pfam" id="PF01208"/>
    </source>
</evidence>
<reference evidence="8" key="1">
    <citation type="submission" date="2022-11" db="EMBL/GenBank/DDBJ databases">
        <title>Draft genome sequence of Sellimonas catena strain 18CBH55.</title>
        <authorList>
            <person name="Atsushi H."/>
            <person name="Moriya O."/>
            <person name="Mitsuo S."/>
        </authorList>
    </citation>
    <scope>NUCLEOTIDE SEQUENCE</scope>
    <source>
        <strain evidence="8">18CBH55</strain>
    </source>
</reference>
<dbReference type="Pfam" id="PF01208">
    <property type="entry name" value="URO-D"/>
    <property type="match status" value="1"/>
</dbReference>
<dbReference type="GO" id="GO:0032259">
    <property type="term" value="P:methylation"/>
    <property type="evidence" value="ECO:0007669"/>
    <property type="project" value="UniProtKB-KW"/>
</dbReference>
<evidence type="ECO:0000256" key="6">
    <source>
        <dbReference type="ARBA" id="ARBA00022994"/>
    </source>
</evidence>
<dbReference type="SUPFAM" id="SSF51726">
    <property type="entry name" value="UROD/MetE-like"/>
    <property type="match status" value="1"/>
</dbReference>
<reference evidence="8" key="3">
    <citation type="journal article" date="2023" name="Int. J. Syst. Evol. Microbiol.">
        <title>Sellimonas catena sp. nov., isolated from human faeces.</title>
        <authorList>
            <person name="Hisatomi A."/>
            <person name="Ohkuma M."/>
            <person name="Sakamoto M."/>
        </authorList>
    </citation>
    <scope>NUCLEOTIDE SEQUENCE</scope>
    <source>
        <strain evidence="8">18CBH55</strain>
    </source>
</reference>
<evidence type="ECO:0000313" key="9">
    <source>
        <dbReference type="Proteomes" id="UP001145094"/>
    </source>
</evidence>
<gene>
    <name evidence="8" type="primary">mtbA</name>
    <name evidence="8" type="ORF">Selli2_11980</name>
</gene>
<keyword evidence="4" id="KW-0479">Metal-binding</keyword>
<keyword evidence="2 8" id="KW-0489">Methyltransferase</keyword>